<proteinExistence type="predicted"/>
<feature type="region of interest" description="Disordered" evidence="1">
    <location>
        <begin position="160"/>
        <end position="182"/>
    </location>
</feature>
<comment type="caution">
    <text evidence="2">The sequence shown here is derived from an EMBL/GenBank/DDBJ whole genome shotgun (WGS) entry which is preliminary data.</text>
</comment>
<sequence>MALTRTSTSPGGREHLLGRRGVCGLDEDLIRPGGGQDRIASLVRLTDLMIDRYEETARKTSRHILCWLRSTQTSSIYSKPFTLVQPSSSGKYRILLKRCLAMVFRLYQMPPDTRIQAAGLALNRKQLQFLDAIWTHEAVGGSAAMEKLAGTYRCSIRRGQAAAGHEEYMQDEDEDDEGDEKR</sequence>
<accession>A0A9P9GSK8</accession>
<feature type="compositionally biased region" description="Acidic residues" evidence="1">
    <location>
        <begin position="169"/>
        <end position="182"/>
    </location>
</feature>
<evidence type="ECO:0000313" key="2">
    <source>
        <dbReference type="EMBL" id="KAH7243950.1"/>
    </source>
</evidence>
<reference evidence="2" key="1">
    <citation type="journal article" date="2021" name="Nat. Commun.">
        <title>Genetic determinants of endophytism in the Arabidopsis root mycobiome.</title>
        <authorList>
            <person name="Mesny F."/>
            <person name="Miyauchi S."/>
            <person name="Thiergart T."/>
            <person name="Pickel B."/>
            <person name="Atanasova L."/>
            <person name="Karlsson M."/>
            <person name="Huettel B."/>
            <person name="Barry K.W."/>
            <person name="Haridas S."/>
            <person name="Chen C."/>
            <person name="Bauer D."/>
            <person name="Andreopoulos W."/>
            <person name="Pangilinan J."/>
            <person name="LaButti K."/>
            <person name="Riley R."/>
            <person name="Lipzen A."/>
            <person name="Clum A."/>
            <person name="Drula E."/>
            <person name="Henrissat B."/>
            <person name="Kohler A."/>
            <person name="Grigoriev I.V."/>
            <person name="Martin F.M."/>
            <person name="Hacquard S."/>
        </authorList>
    </citation>
    <scope>NUCLEOTIDE SEQUENCE</scope>
    <source>
        <strain evidence="2">FSSC 5 MPI-SDFR-AT-0091</strain>
    </source>
</reference>
<dbReference type="AlphaFoldDB" id="A0A9P9GSK8"/>
<name>A0A9P9GSK8_FUSSL</name>
<keyword evidence="3" id="KW-1185">Reference proteome</keyword>
<dbReference type="EMBL" id="JAGTJS010000018">
    <property type="protein sequence ID" value="KAH7243950.1"/>
    <property type="molecule type" value="Genomic_DNA"/>
</dbReference>
<evidence type="ECO:0000313" key="3">
    <source>
        <dbReference type="Proteomes" id="UP000736672"/>
    </source>
</evidence>
<organism evidence="2 3">
    <name type="scientific">Fusarium solani</name>
    <name type="common">Filamentous fungus</name>
    <dbReference type="NCBI Taxonomy" id="169388"/>
    <lineage>
        <taxon>Eukaryota</taxon>
        <taxon>Fungi</taxon>
        <taxon>Dikarya</taxon>
        <taxon>Ascomycota</taxon>
        <taxon>Pezizomycotina</taxon>
        <taxon>Sordariomycetes</taxon>
        <taxon>Hypocreomycetidae</taxon>
        <taxon>Hypocreales</taxon>
        <taxon>Nectriaceae</taxon>
        <taxon>Fusarium</taxon>
        <taxon>Fusarium solani species complex</taxon>
    </lineage>
</organism>
<evidence type="ECO:0000256" key="1">
    <source>
        <dbReference type="SAM" id="MobiDB-lite"/>
    </source>
</evidence>
<gene>
    <name evidence="2" type="ORF">B0J15DRAFT_469838</name>
</gene>
<protein>
    <submittedName>
        <fullName evidence="2">Uncharacterized protein</fullName>
    </submittedName>
</protein>
<dbReference type="OrthoDB" id="5106623at2759"/>
<dbReference type="Proteomes" id="UP000736672">
    <property type="component" value="Unassembled WGS sequence"/>
</dbReference>